<proteinExistence type="predicted"/>
<name>A0ACC0JD50_CHOFU</name>
<keyword evidence="2" id="KW-1185">Reference proteome</keyword>
<evidence type="ECO:0000313" key="1">
    <source>
        <dbReference type="EMBL" id="KAI8422022.1"/>
    </source>
</evidence>
<protein>
    <submittedName>
        <fullName evidence="1">Uncharacterized protein</fullName>
    </submittedName>
</protein>
<organism evidence="1 2">
    <name type="scientific">Choristoneura fumiferana</name>
    <name type="common">Spruce budworm moth</name>
    <name type="synonym">Archips fumiferana</name>
    <dbReference type="NCBI Taxonomy" id="7141"/>
    <lineage>
        <taxon>Eukaryota</taxon>
        <taxon>Metazoa</taxon>
        <taxon>Ecdysozoa</taxon>
        <taxon>Arthropoda</taxon>
        <taxon>Hexapoda</taxon>
        <taxon>Insecta</taxon>
        <taxon>Pterygota</taxon>
        <taxon>Neoptera</taxon>
        <taxon>Endopterygota</taxon>
        <taxon>Lepidoptera</taxon>
        <taxon>Glossata</taxon>
        <taxon>Ditrysia</taxon>
        <taxon>Tortricoidea</taxon>
        <taxon>Tortricidae</taxon>
        <taxon>Tortricinae</taxon>
        <taxon>Choristoneura</taxon>
    </lineage>
</organism>
<sequence>MQQIRKSDKVLASGLPGGAVWARVERARGAAHWRPAGGAGRGGAADPQRAPEPADLADLLLPVADPDALLMLFVNALRLAKVPLLPSAGYVRAAAGGGGGGEWAGGEALLGALRAARRLPGAHPARPPPRAARRLVRAAADPPHYFGDEHGYRGWVDALWDAALASQLNGNRLRKDDPECAAEARRIRDSAQAALRQWGGAHPVPFALFARLAAAGGAGGRAARVALRAALQDAALPHHHLLYVARIVQEVCGGGGGELCAEGAWALAAAVLRRALPDDCERRCSELEADMEAREGEGEGEEEGEADAPGAALVAALLPGEAEWPPRGWRWRRLAGGTSCCGGCWRRAGVGSGAGEGAGRGARAGESSRRRRWRCVGGGAGGAGGALAREHPHNTLLQLMSCGTALWAPGAAGGAAGAAAGKRACWARCGPRCCAPPPPTGSPKVSRGDGARRGGVLGAVWPALLRAAATDWEPEATGSPKVSRATGRGGGGGGRAGRGVARAVARPASDWEPEASGVLARVLRRREGREGRRGALWWALRLERRRARPPAPGARRARRRRRPASPQGEGGGEGARCGGRCGWRRRPARPQGEGGERGPAVVGATAGVDDLPPTRCVRGAGRRHGVCLNNGATCVSQWLYVRAAALGGDSAALADALLERGLRLRRCPPSCAR</sequence>
<evidence type="ECO:0000313" key="2">
    <source>
        <dbReference type="Proteomes" id="UP001064048"/>
    </source>
</evidence>
<gene>
    <name evidence="1" type="ORF">MSG28_009923</name>
</gene>
<comment type="caution">
    <text evidence="1">The sequence shown here is derived from an EMBL/GenBank/DDBJ whole genome shotgun (WGS) entry which is preliminary data.</text>
</comment>
<dbReference type="EMBL" id="CM046116">
    <property type="protein sequence ID" value="KAI8422022.1"/>
    <property type="molecule type" value="Genomic_DNA"/>
</dbReference>
<reference evidence="1 2" key="1">
    <citation type="journal article" date="2022" name="Genome Biol. Evol.">
        <title>The Spruce Budworm Genome: Reconstructing the Evolutionary History of Antifreeze Proteins.</title>
        <authorList>
            <person name="Beliveau C."/>
            <person name="Gagne P."/>
            <person name="Picq S."/>
            <person name="Vernygora O."/>
            <person name="Keeling C.I."/>
            <person name="Pinkney K."/>
            <person name="Doucet D."/>
            <person name="Wen F."/>
            <person name="Johnston J.S."/>
            <person name="Maaroufi H."/>
            <person name="Boyle B."/>
            <person name="Laroche J."/>
            <person name="Dewar K."/>
            <person name="Juretic N."/>
            <person name="Blackburn G."/>
            <person name="Nisole A."/>
            <person name="Brunet B."/>
            <person name="Brandao M."/>
            <person name="Lumley L."/>
            <person name="Duan J."/>
            <person name="Quan G."/>
            <person name="Lucarotti C.J."/>
            <person name="Roe A.D."/>
            <person name="Sperling F.A.H."/>
            <person name="Levesque R.C."/>
            <person name="Cusson M."/>
        </authorList>
    </citation>
    <scope>NUCLEOTIDE SEQUENCE [LARGE SCALE GENOMIC DNA]</scope>
    <source>
        <strain evidence="1">Glfc:IPQL:Cfum</strain>
    </source>
</reference>
<accession>A0ACC0JD50</accession>
<dbReference type="Proteomes" id="UP001064048">
    <property type="component" value="Chromosome 16"/>
</dbReference>